<evidence type="ECO:0000313" key="14">
    <source>
        <dbReference type="EMBL" id="SHH68798.1"/>
    </source>
</evidence>
<feature type="transmembrane region" description="Helical" evidence="12">
    <location>
        <begin position="59"/>
        <end position="78"/>
    </location>
</feature>
<proteinExistence type="inferred from homology"/>
<dbReference type="InterPro" id="IPR015876">
    <property type="entry name" value="Acyl-CoA_DS"/>
</dbReference>
<reference evidence="14 15" key="1">
    <citation type="submission" date="2016-11" db="EMBL/GenBank/DDBJ databases">
        <authorList>
            <person name="Jaros S."/>
            <person name="Januszkiewicz K."/>
            <person name="Wedrychowicz H."/>
        </authorList>
    </citation>
    <scope>NUCLEOTIDE SEQUENCE [LARGE SCALE GENOMIC DNA]</scope>
    <source>
        <strain evidence="14 15">GAS138</strain>
    </source>
</reference>
<evidence type="ECO:0000256" key="6">
    <source>
        <dbReference type="ARBA" id="ARBA00022989"/>
    </source>
</evidence>
<feature type="transmembrane region" description="Helical" evidence="12">
    <location>
        <begin position="177"/>
        <end position="200"/>
    </location>
</feature>
<protein>
    <submittedName>
        <fullName evidence="14">Delta-9 acyl-phospholipid desaturase</fullName>
    </submittedName>
</protein>
<evidence type="ECO:0000313" key="15">
    <source>
        <dbReference type="Proteomes" id="UP000189796"/>
    </source>
</evidence>
<evidence type="ECO:0000256" key="3">
    <source>
        <dbReference type="ARBA" id="ARBA00022516"/>
    </source>
</evidence>
<keyword evidence="10 12" id="KW-0472">Membrane</keyword>
<feature type="transmembrane region" description="Helical" evidence="12">
    <location>
        <begin position="288"/>
        <end position="305"/>
    </location>
</feature>
<dbReference type="EMBL" id="LT670817">
    <property type="protein sequence ID" value="SHH68798.1"/>
    <property type="molecule type" value="Genomic_DNA"/>
</dbReference>
<dbReference type="GO" id="GO:0006633">
    <property type="term" value="P:fatty acid biosynthetic process"/>
    <property type="evidence" value="ECO:0007669"/>
    <property type="project" value="UniProtKB-KW"/>
</dbReference>
<keyword evidence="4 12" id="KW-0812">Transmembrane</keyword>
<evidence type="ECO:0000256" key="4">
    <source>
        <dbReference type="ARBA" id="ARBA00022692"/>
    </source>
</evidence>
<feature type="domain" description="Fatty acid desaturase" evidence="13">
    <location>
        <begin position="55"/>
        <end position="280"/>
    </location>
</feature>
<evidence type="ECO:0000256" key="10">
    <source>
        <dbReference type="ARBA" id="ARBA00023136"/>
    </source>
</evidence>
<evidence type="ECO:0000256" key="7">
    <source>
        <dbReference type="ARBA" id="ARBA00023002"/>
    </source>
</evidence>
<feature type="transmembrane region" description="Helical" evidence="12">
    <location>
        <begin position="34"/>
        <end position="53"/>
    </location>
</feature>
<keyword evidence="11" id="KW-0275">Fatty acid biosynthesis</keyword>
<gene>
    <name evidence="14" type="ORF">SAMN05443248_5693</name>
</gene>
<evidence type="ECO:0000259" key="13">
    <source>
        <dbReference type="Pfam" id="PF00487"/>
    </source>
</evidence>
<keyword evidence="5" id="KW-0276">Fatty acid metabolism</keyword>
<evidence type="ECO:0000256" key="12">
    <source>
        <dbReference type="SAM" id="Phobius"/>
    </source>
</evidence>
<keyword evidence="3" id="KW-0444">Lipid biosynthesis</keyword>
<comment type="subcellular location">
    <subcellularLocation>
        <location evidence="1">Membrane</location>
        <topology evidence="1">Multi-pass membrane protein</topology>
    </subcellularLocation>
</comment>
<keyword evidence="8" id="KW-0408">Iron</keyword>
<dbReference type="OrthoDB" id="19906at2"/>
<dbReference type="RefSeq" id="WP_079604251.1">
    <property type="nucleotide sequence ID" value="NZ_LT670817.1"/>
</dbReference>
<evidence type="ECO:0000256" key="2">
    <source>
        <dbReference type="ARBA" id="ARBA00008749"/>
    </source>
</evidence>
<organism evidence="14 15">
    <name type="scientific">Bradyrhizobium erythrophlei</name>
    <dbReference type="NCBI Taxonomy" id="1437360"/>
    <lineage>
        <taxon>Bacteria</taxon>
        <taxon>Pseudomonadati</taxon>
        <taxon>Pseudomonadota</taxon>
        <taxon>Alphaproteobacteria</taxon>
        <taxon>Hyphomicrobiales</taxon>
        <taxon>Nitrobacteraceae</taxon>
        <taxon>Bradyrhizobium</taxon>
    </lineage>
</organism>
<evidence type="ECO:0000256" key="8">
    <source>
        <dbReference type="ARBA" id="ARBA00023004"/>
    </source>
</evidence>
<sequence>MEEVGRGDADVVTYQTQSLARPIAASHRRINWRYAFAVGSYHVLALLAFQRWFFSWTGVALAITGVYVFGAAGINLCYHRLLSHRSFSCPLWLEHTFAMIAVCCVQDTPARWVATHRLHHHHADDRADPHSPLVSLFWSYIGWLFIENSDVNNRAVAYDRYARDIVRDKFYRWIERAVVWITLAQSLVYFAAGVLIRISLGGTISEALQFGASVWLWGVIIRTVLVWHVTWCGNSFPHLFGYRNYETNDNSRNNAWVAIITSGEGWHNNHHADPNSASNQRHRWEIDLTYLLLRLLVLLGLAWNVQLPKRAIPPGA</sequence>
<dbReference type="PANTHER" id="PTHR11351">
    <property type="entry name" value="ACYL-COA DESATURASE"/>
    <property type="match status" value="1"/>
</dbReference>
<dbReference type="PRINTS" id="PR00075">
    <property type="entry name" value="FACDDSATRASE"/>
</dbReference>
<evidence type="ECO:0000256" key="1">
    <source>
        <dbReference type="ARBA" id="ARBA00004141"/>
    </source>
</evidence>
<dbReference type="PANTHER" id="PTHR11351:SF31">
    <property type="entry name" value="DESATURASE 1, ISOFORM A-RELATED"/>
    <property type="match status" value="1"/>
</dbReference>
<dbReference type="AlphaFoldDB" id="A0A1M5V122"/>
<evidence type="ECO:0000256" key="5">
    <source>
        <dbReference type="ARBA" id="ARBA00022832"/>
    </source>
</evidence>
<dbReference type="Proteomes" id="UP000189796">
    <property type="component" value="Chromosome I"/>
</dbReference>
<dbReference type="GO" id="GO:0016717">
    <property type="term" value="F:oxidoreductase activity, acting on paired donors, with oxidation of a pair of donors resulting in the reduction of molecular oxygen to two molecules of water"/>
    <property type="evidence" value="ECO:0007669"/>
    <property type="project" value="InterPro"/>
</dbReference>
<evidence type="ECO:0000256" key="9">
    <source>
        <dbReference type="ARBA" id="ARBA00023098"/>
    </source>
</evidence>
<name>A0A1M5V122_9BRAD</name>
<accession>A0A1M5V122</accession>
<feature type="transmembrane region" description="Helical" evidence="12">
    <location>
        <begin position="212"/>
        <end position="233"/>
    </location>
</feature>
<dbReference type="Pfam" id="PF00487">
    <property type="entry name" value="FA_desaturase"/>
    <property type="match status" value="1"/>
</dbReference>
<comment type="similarity">
    <text evidence="2">Belongs to the fatty acid desaturase type 2 family.</text>
</comment>
<dbReference type="GO" id="GO:0016020">
    <property type="term" value="C:membrane"/>
    <property type="evidence" value="ECO:0007669"/>
    <property type="project" value="UniProtKB-SubCell"/>
</dbReference>
<evidence type="ECO:0000256" key="11">
    <source>
        <dbReference type="ARBA" id="ARBA00023160"/>
    </source>
</evidence>
<keyword evidence="9" id="KW-0443">Lipid metabolism</keyword>
<dbReference type="CDD" id="cd03505">
    <property type="entry name" value="Delta9-FADS-like"/>
    <property type="match status" value="1"/>
</dbReference>
<dbReference type="InterPro" id="IPR005804">
    <property type="entry name" value="FA_desaturase_dom"/>
</dbReference>
<keyword evidence="6 12" id="KW-1133">Transmembrane helix</keyword>
<keyword evidence="7" id="KW-0560">Oxidoreductase</keyword>